<sequence length="479" mass="53897">MPINKSNFQPKDARTITVSYRDEDEDDMSDLFPNEKSSPANGRKMMTGTQALVEFLKTTSPEEFQRTTPERSVNNLFSRIRKNKRSTAPAAATIIPTPSMSSRSVPSTTTSLLASTLTAPTSYHGSDIVNSHTIPRKNYIEIVPQQYQKIVAANTSTNNNANNNSSRSPSFDTTSIQSFVLRNNSINTTHSKTGEPILPNKKRESSLYSGSLRHSVSIRSQLSTAASSSHRTRPLARDSSQQRLDAKATEEFLSVADGMDSIESALLQRLERMRLIDVDIPSDQVAAGLATEHVRALGITHTLDNQHLETDKRKVRHMQVQTENTPSIDPAISTSTSTTTSSTTSSSANINKISMAQVHDDDLESRARRAEAALEEALDHFEVISGLAYKKLRELWEEKMRWENACMELRDRLVVMEQKRLPSQPQQQQQQQPQSQPQQQEQQQQQRNNVHHNLREDYFLEENEEEDELGLSEFPCSEN</sequence>
<dbReference type="EMBL" id="LN733809">
    <property type="protein sequence ID" value="CEP18322.1"/>
    <property type="molecule type" value="Genomic_DNA"/>
</dbReference>
<dbReference type="OrthoDB" id="2289096at2759"/>
<keyword evidence="1" id="KW-0175">Coiled coil</keyword>
<accession>A0A0B7NLM4</accession>
<reference evidence="3 4" key="1">
    <citation type="submission" date="2014-09" db="EMBL/GenBank/DDBJ databases">
        <authorList>
            <person name="Ellenberger Sabrina"/>
        </authorList>
    </citation>
    <scope>NUCLEOTIDE SEQUENCE [LARGE SCALE GENOMIC DNA]</scope>
    <source>
        <strain evidence="3 4">CBS 412.66</strain>
    </source>
</reference>
<feature type="compositionally biased region" description="Low complexity" evidence="2">
    <location>
        <begin position="333"/>
        <end position="347"/>
    </location>
</feature>
<feature type="compositionally biased region" description="Polar residues" evidence="2">
    <location>
        <begin position="182"/>
        <end position="191"/>
    </location>
</feature>
<organism evidence="3 4">
    <name type="scientific">Parasitella parasitica</name>
    <dbReference type="NCBI Taxonomy" id="35722"/>
    <lineage>
        <taxon>Eukaryota</taxon>
        <taxon>Fungi</taxon>
        <taxon>Fungi incertae sedis</taxon>
        <taxon>Mucoromycota</taxon>
        <taxon>Mucoromycotina</taxon>
        <taxon>Mucoromycetes</taxon>
        <taxon>Mucorales</taxon>
        <taxon>Mucorineae</taxon>
        <taxon>Mucoraceae</taxon>
        <taxon>Parasitella</taxon>
    </lineage>
</organism>
<dbReference type="Proteomes" id="UP000054107">
    <property type="component" value="Unassembled WGS sequence"/>
</dbReference>
<evidence type="ECO:0000313" key="3">
    <source>
        <dbReference type="EMBL" id="CEP18322.1"/>
    </source>
</evidence>
<feature type="region of interest" description="Disordered" evidence="2">
    <location>
        <begin position="182"/>
        <end position="244"/>
    </location>
</feature>
<feature type="compositionally biased region" description="Acidic residues" evidence="2">
    <location>
        <begin position="459"/>
        <end position="470"/>
    </location>
</feature>
<protein>
    <submittedName>
        <fullName evidence="3">Uncharacterized protein</fullName>
    </submittedName>
</protein>
<evidence type="ECO:0000256" key="1">
    <source>
        <dbReference type="SAM" id="Coils"/>
    </source>
</evidence>
<feature type="region of interest" description="Disordered" evidence="2">
    <location>
        <begin position="420"/>
        <end position="479"/>
    </location>
</feature>
<keyword evidence="4" id="KW-1185">Reference proteome</keyword>
<feature type="region of interest" description="Disordered" evidence="2">
    <location>
        <begin position="317"/>
        <end position="352"/>
    </location>
</feature>
<gene>
    <name evidence="3" type="primary">PARPA_12626.1 scaffold 45263</name>
</gene>
<proteinExistence type="predicted"/>
<evidence type="ECO:0000313" key="4">
    <source>
        <dbReference type="Proteomes" id="UP000054107"/>
    </source>
</evidence>
<evidence type="ECO:0000256" key="2">
    <source>
        <dbReference type="SAM" id="MobiDB-lite"/>
    </source>
</evidence>
<dbReference type="AlphaFoldDB" id="A0A0B7NLM4"/>
<feature type="coiled-coil region" evidence="1">
    <location>
        <begin position="360"/>
        <end position="419"/>
    </location>
</feature>
<name>A0A0B7NLM4_9FUNG</name>
<feature type="compositionally biased region" description="Low complexity" evidence="2">
    <location>
        <begin position="422"/>
        <end position="446"/>
    </location>
</feature>
<feature type="compositionally biased region" description="Polar residues" evidence="2">
    <location>
        <begin position="206"/>
        <end position="229"/>
    </location>
</feature>
<feature type="region of interest" description="Disordered" evidence="2">
    <location>
        <begin position="1"/>
        <end position="43"/>
    </location>
</feature>